<sequence>MASLAWRILTVSDSLWVQFAKARYIKGNNIWQCNFSACAAWAWKGIQRGLGILKGGARILIGNGGATLFWTDPWLEEGHIVYIIGRRTIGQLGANLKETVASHFDEEIECWPLGRS</sequence>
<name>W1PEM0_AMBTC</name>
<dbReference type="AlphaFoldDB" id="W1PEM0"/>
<reference evidence="2" key="1">
    <citation type="journal article" date="2013" name="Science">
        <title>The Amborella genome and the evolution of flowering plants.</title>
        <authorList>
            <consortium name="Amborella Genome Project"/>
        </authorList>
    </citation>
    <scope>NUCLEOTIDE SEQUENCE [LARGE SCALE GENOMIC DNA]</scope>
</reference>
<evidence type="ECO:0000313" key="2">
    <source>
        <dbReference type="Proteomes" id="UP000017836"/>
    </source>
</evidence>
<dbReference type="HOGENOM" id="CLU_2100195_0_0_1"/>
<gene>
    <name evidence="1" type="ORF">AMTR_s00142p00111270</name>
</gene>
<keyword evidence="2" id="KW-1185">Reference proteome</keyword>
<dbReference type="STRING" id="13333.W1PEM0"/>
<proteinExistence type="predicted"/>
<evidence type="ECO:0000313" key="1">
    <source>
        <dbReference type="EMBL" id="ERN06081.1"/>
    </source>
</evidence>
<protein>
    <recommendedName>
        <fullName evidence="3">Reverse transcriptase zinc-binding domain-containing protein</fullName>
    </recommendedName>
</protein>
<dbReference type="Proteomes" id="UP000017836">
    <property type="component" value="Unassembled WGS sequence"/>
</dbReference>
<dbReference type="EMBL" id="KI393933">
    <property type="protein sequence ID" value="ERN06081.1"/>
    <property type="molecule type" value="Genomic_DNA"/>
</dbReference>
<evidence type="ECO:0008006" key="3">
    <source>
        <dbReference type="Google" id="ProtNLM"/>
    </source>
</evidence>
<dbReference type="Gramene" id="ERN06081">
    <property type="protein sequence ID" value="ERN06081"/>
    <property type="gene ID" value="AMTR_s00142p00111270"/>
</dbReference>
<organism evidence="1 2">
    <name type="scientific">Amborella trichopoda</name>
    <dbReference type="NCBI Taxonomy" id="13333"/>
    <lineage>
        <taxon>Eukaryota</taxon>
        <taxon>Viridiplantae</taxon>
        <taxon>Streptophyta</taxon>
        <taxon>Embryophyta</taxon>
        <taxon>Tracheophyta</taxon>
        <taxon>Spermatophyta</taxon>
        <taxon>Magnoliopsida</taxon>
        <taxon>Amborellales</taxon>
        <taxon>Amborellaceae</taxon>
        <taxon>Amborella</taxon>
    </lineage>
</organism>
<accession>W1PEM0</accession>
<dbReference type="eggNOG" id="KOG1075">
    <property type="taxonomic scope" value="Eukaryota"/>
</dbReference>